<dbReference type="AlphaFoldDB" id="A0A8H6K3R6"/>
<feature type="chain" id="PRO_5034803635" evidence="1">
    <location>
        <begin position="21"/>
        <end position="94"/>
    </location>
</feature>
<accession>A0A8H6K3R6</accession>
<name>A0A8H6K3R6_9PEZI</name>
<keyword evidence="3" id="KW-1185">Reference proteome</keyword>
<keyword evidence="1" id="KW-0732">Signal</keyword>
<reference evidence="2" key="1">
    <citation type="journal article" date="2020" name="Phytopathology">
        <title>Genome Sequence Resources of Colletotrichum truncatum, C. plurivorum, C. musicola, and C. sojae: Four Species Pathogenic to Soybean (Glycine max).</title>
        <authorList>
            <person name="Rogerio F."/>
            <person name="Boufleur T.R."/>
            <person name="Ciampi-Guillardi M."/>
            <person name="Sukno S.A."/>
            <person name="Thon M.R."/>
            <person name="Massola Junior N.S."/>
            <person name="Baroncelli R."/>
        </authorList>
    </citation>
    <scope>NUCLEOTIDE SEQUENCE</scope>
    <source>
        <strain evidence="2">LFN00145</strain>
    </source>
</reference>
<evidence type="ECO:0000313" key="3">
    <source>
        <dbReference type="Proteomes" id="UP000654918"/>
    </source>
</evidence>
<sequence length="94" mass="10827">MAAPVFDIAQLIAWIMVCHCEWCFQKSRDHEDPQFHAISERGFAIQSYLRIPPQIGFFSSALRRFLDGLYIPDSGRFYYFGSFGSARTLKSPSK</sequence>
<protein>
    <submittedName>
        <fullName evidence="2">Uncharacterized protein</fullName>
    </submittedName>
</protein>
<dbReference type="EMBL" id="WIGO01000192">
    <property type="protein sequence ID" value="KAF6824487.1"/>
    <property type="molecule type" value="Genomic_DNA"/>
</dbReference>
<gene>
    <name evidence="2" type="ORF">CPLU01_10844</name>
</gene>
<evidence type="ECO:0000256" key="1">
    <source>
        <dbReference type="SAM" id="SignalP"/>
    </source>
</evidence>
<proteinExistence type="predicted"/>
<feature type="signal peptide" evidence="1">
    <location>
        <begin position="1"/>
        <end position="20"/>
    </location>
</feature>
<comment type="caution">
    <text evidence="2">The sequence shown here is derived from an EMBL/GenBank/DDBJ whole genome shotgun (WGS) entry which is preliminary data.</text>
</comment>
<organism evidence="2 3">
    <name type="scientific">Colletotrichum plurivorum</name>
    <dbReference type="NCBI Taxonomy" id="2175906"/>
    <lineage>
        <taxon>Eukaryota</taxon>
        <taxon>Fungi</taxon>
        <taxon>Dikarya</taxon>
        <taxon>Ascomycota</taxon>
        <taxon>Pezizomycotina</taxon>
        <taxon>Sordariomycetes</taxon>
        <taxon>Hypocreomycetidae</taxon>
        <taxon>Glomerellales</taxon>
        <taxon>Glomerellaceae</taxon>
        <taxon>Colletotrichum</taxon>
        <taxon>Colletotrichum orchidearum species complex</taxon>
    </lineage>
</organism>
<evidence type="ECO:0000313" key="2">
    <source>
        <dbReference type="EMBL" id="KAF6824487.1"/>
    </source>
</evidence>
<dbReference type="Proteomes" id="UP000654918">
    <property type="component" value="Unassembled WGS sequence"/>
</dbReference>